<name>A0A2S1LIM7_9FLAO</name>
<dbReference type="RefSeq" id="WP_108742373.1">
    <property type="nucleotide sequence ID" value="NZ_CP020918.1"/>
</dbReference>
<protein>
    <submittedName>
        <fullName evidence="2">Uncharacterized protein</fullName>
    </submittedName>
</protein>
<evidence type="ECO:0000256" key="1">
    <source>
        <dbReference type="SAM" id="Phobius"/>
    </source>
</evidence>
<reference evidence="2 3" key="1">
    <citation type="submission" date="2017-04" db="EMBL/GenBank/DDBJ databases">
        <title>Compelte genome sequence of WV33.</title>
        <authorList>
            <person name="Lee P.C."/>
        </authorList>
    </citation>
    <scope>NUCLEOTIDE SEQUENCE [LARGE SCALE GENOMIC DNA]</scope>
    <source>
        <strain evidence="2 3">WV33</strain>
    </source>
</reference>
<dbReference type="KEGG" id="ffa:FFWV33_19060"/>
<sequence>MFSSGQLVFAVCFFVAFVIAAIYSYRKDLALHKVYYKGNYKVLLGFILFISLLFIIKIYFKR</sequence>
<keyword evidence="3" id="KW-1185">Reference proteome</keyword>
<evidence type="ECO:0000313" key="3">
    <source>
        <dbReference type="Proteomes" id="UP000244527"/>
    </source>
</evidence>
<dbReference type="AlphaFoldDB" id="A0A2S1LIM7"/>
<keyword evidence="1" id="KW-0812">Transmembrane</keyword>
<evidence type="ECO:0000313" key="2">
    <source>
        <dbReference type="EMBL" id="AWG23481.1"/>
    </source>
</evidence>
<proteinExistence type="predicted"/>
<feature type="transmembrane region" description="Helical" evidence="1">
    <location>
        <begin position="7"/>
        <end position="25"/>
    </location>
</feature>
<keyword evidence="1" id="KW-0472">Membrane</keyword>
<keyword evidence="1" id="KW-1133">Transmembrane helix</keyword>
<dbReference type="EMBL" id="CP020918">
    <property type="protein sequence ID" value="AWG23481.1"/>
    <property type="molecule type" value="Genomic_DNA"/>
</dbReference>
<dbReference type="Proteomes" id="UP000244527">
    <property type="component" value="Chromosome"/>
</dbReference>
<organism evidence="2 3">
    <name type="scientific">Flavobacterium faecale</name>
    <dbReference type="NCBI Taxonomy" id="1355330"/>
    <lineage>
        <taxon>Bacteria</taxon>
        <taxon>Pseudomonadati</taxon>
        <taxon>Bacteroidota</taxon>
        <taxon>Flavobacteriia</taxon>
        <taxon>Flavobacteriales</taxon>
        <taxon>Flavobacteriaceae</taxon>
        <taxon>Flavobacterium</taxon>
    </lineage>
</organism>
<gene>
    <name evidence="2" type="ORF">FFWV33_19060</name>
</gene>
<accession>A0A2S1LIM7</accession>
<feature type="transmembrane region" description="Helical" evidence="1">
    <location>
        <begin position="40"/>
        <end position="60"/>
    </location>
</feature>